<dbReference type="Proteomes" id="UP000251960">
    <property type="component" value="Chromosome 1"/>
</dbReference>
<proteinExistence type="predicted"/>
<reference evidence="1" key="1">
    <citation type="journal article" date="2018" name="Nat. Genet.">
        <title>Extensive intraspecific gene order and gene structural variations between Mo17 and other maize genomes.</title>
        <authorList>
            <person name="Sun S."/>
            <person name="Zhou Y."/>
            <person name="Chen J."/>
            <person name="Shi J."/>
            <person name="Zhao H."/>
            <person name="Zhao H."/>
            <person name="Song W."/>
            <person name="Zhang M."/>
            <person name="Cui Y."/>
            <person name="Dong X."/>
            <person name="Liu H."/>
            <person name="Ma X."/>
            <person name="Jiao Y."/>
            <person name="Wang B."/>
            <person name="Wei X."/>
            <person name="Stein J.C."/>
            <person name="Glaubitz J.C."/>
            <person name="Lu F."/>
            <person name="Yu G."/>
            <person name="Liang C."/>
            <person name="Fengler K."/>
            <person name="Li B."/>
            <person name="Rafalski A."/>
            <person name="Schnable P.S."/>
            <person name="Ware D.H."/>
            <person name="Buckler E.S."/>
            <person name="Lai J."/>
        </authorList>
    </citation>
    <scope>NUCLEOTIDE SEQUENCE [LARGE SCALE GENOMIC DNA]</scope>
    <source>
        <tissue evidence="1">Seedling</tissue>
    </source>
</reference>
<accession>A0A317YF82</accession>
<organism evidence="1">
    <name type="scientific">Zea mays</name>
    <name type="common">Maize</name>
    <dbReference type="NCBI Taxonomy" id="4577"/>
    <lineage>
        <taxon>Eukaryota</taxon>
        <taxon>Viridiplantae</taxon>
        <taxon>Streptophyta</taxon>
        <taxon>Embryophyta</taxon>
        <taxon>Tracheophyta</taxon>
        <taxon>Spermatophyta</taxon>
        <taxon>Magnoliopsida</taxon>
        <taxon>Liliopsida</taxon>
        <taxon>Poales</taxon>
        <taxon>Poaceae</taxon>
        <taxon>PACMAD clade</taxon>
        <taxon>Panicoideae</taxon>
        <taxon>Andropogonodae</taxon>
        <taxon>Andropogoneae</taxon>
        <taxon>Tripsacinae</taxon>
        <taxon>Zea</taxon>
    </lineage>
</organism>
<dbReference type="AlphaFoldDB" id="A0A317YF82"/>
<name>A0A317YF82_MAIZE</name>
<sequence length="68" mass="7585">MLKGFFSCHSAYNVIHHSFLLWGISFNIVSVHLALEISKGGPDVAVRAVSATRFQTQLPTVNKLLRYP</sequence>
<comment type="caution">
    <text evidence="1">The sequence shown here is derived from an EMBL/GenBank/DDBJ whole genome shotgun (WGS) entry which is preliminary data.</text>
</comment>
<gene>
    <name evidence="1" type="ORF">Zm00014a_041619</name>
</gene>
<dbReference type="EMBL" id="NCVQ01000001">
    <property type="protein sequence ID" value="PWZ57230.1"/>
    <property type="molecule type" value="Genomic_DNA"/>
</dbReference>
<protein>
    <submittedName>
        <fullName evidence="1">Uncharacterized protein</fullName>
    </submittedName>
</protein>
<evidence type="ECO:0000313" key="1">
    <source>
        <dbReference type="EMBL" id="PWZ57230.1"/>
    </source>
</evidence>